<accession>A0ACC1K5Y6</accession>
<keyword evidence="2" id="KW-1185">Reference proteome</keyword>
<evidence type="ECO:0000313" key="1">
    <source>
        <dbReference type="EMBL" id="KAJ2774057.1"/>
    </source>
</evidence>
<comment type="caution">
    <text evidence="1">The sequence shown here is derived from an EMBL/GenBank/DDBJ whole genome shotgun (WGS) entry which is preliminary data.</text>
</comment>
<proteinExistence type="predicted"/>
<organism evidence="1 2">
    <name type="scientific">Coemansia nantahalensis</name>
    <dbReference type="NCBI Taxonomy" id="2789366"/>
    <lineage>
        <taxon>Eukaryota</taxon>
        <taxon>Fungi</taxon>
        <taxon>Fungi incertae sedis</taxon>
        <taxon>Zoopagomycota</taxon>
        <taxon>Kickxellomycotina</taxon>
        <taxon>Kickxellomycetes</taxon>
        <taxon>Kickxellales</taxon>
        <taxon>Kickxellaceae</taxon>
        <taxon>Coemansia</taxon>
    </lineage>
</organism>
<dbReference type="Proteomes" id="UP001140234">
    <property type="component" value="Unassembled WGS sequence"/>
</dbReference>
<protein>
    <submittedName>
        <fullName evidence="1">Uncharacterized protein</fullName>
    </submittedName>
</protein>
<sequence>MLLGLTRIGARPLARALSQTSACRTGFPLQGPSWSVRTLLRKPRSVAGTEELDRDLSAAEIVHLYSLAGLRAPDPDKHSAEFARASAEINRLRDFLRHISAADTPEELAAVEPLVRIAEPLSFTDGEPDGGLAPADSASDAQLGQTLLQAAKRTSGPYFVVES</sequence>
<reference evidence="1" key="1">
    <citation type="submission" date="2022-07" db="EMBL/GenBank/DDBJ databases">
        <title>Phylogenomic reconstructions and comparative analyses of Kickxellomycotina fungi.</title>
        <authorList>
            <person name="Reynolds N.K."/>
            <person name="Stajich J.E."/>
            <person name="Barry K."/>
            <person name="Grigoriev I.V."/>
            <person name="Crous P."/>
            <person name="Smith M.E."/>
        </authorList>
    </citation>
    <scope>NUCLEOTIDE SEQUENCE</scope>
    <source>
        <strain evidence="1">CBS 109366</strain>
    </source>
</reference>
<name>A0ACC1K5Y6_9FUNG</name>
<evidence type="ECO:0000313" key="2">
    <source>
        <dbReference type="Proteomes" id="UP001140234"/>
    </source>
</evidence>
<dbReference type="EMBL" id="JANBUJ010000142">
    <property type="protein sequence ID" value="KAJ2774057.1"/>
    <property type="molecule type" value="Genomic_DNA"/>
</dbReference>
<gene>
    <name evidence="1" type="ORF">IWQ57_000998</name>
</gene>